<dbReference type="Pfam" id="PF00780">
    <property type="entry name" value="CNH"/>
    <property type="match status" value="1"/>
</dbReference>
<evidence type="ECO:0000259" key="11">
    <source>
        <dbReference type="PROSITE" id="PS50219"/>
    </source>
</evidence>
<dbReference type="Proteomes" id="UP000694700">
    <property type="component" value="Unplaced"/>
</dbReference>
<sequence length="569" mass="64104">MAAIKIVKLDPGDDITSIQQEITMMKECKHKNIVAYYGTYHRNTKLWICMEYCGGGSLQDIYQVTGPLKEKQIAYICRETLQGLNHLHETGKIHRDIKGANILLTDRGDVKLADFGVAAEISASVAKRKSFIGTPYWMAPEVAAVEKKGGYNHLCDIWAVGITAIELAELQPPMFDLHPMRALMLMSKSSFQPPKLKDKSKWPAGFHSFVKMCLIKSPRKRPTAETLLQVTNEFNSKIKVNISTAMGACFTKVFNGCPLKIHCAETWVLPKTRDQYLILGAEEGVYILNLNELHEDTLEKLLPQRCTWLYVMNNVLMSISGKSSHLYSHRLTALFEQRGHLQRKQGHMSLGTNRFTERIIHRKFAVSVKIADTKGSRKCSVARNPYTDSTFLCAAVPSGLVLLLWYEPLQKFMHLKHIAVPLPDPLPIFELLVLMTDELPQLCVGVQESLQQAVQVTQLDRDTVLIALEKSVKIVNMQGVPSKELASELEFDFPIETLVCLEESVLAFWKHGLKGLNLHNCEITQEITDKSRQFKVLGTHRDIVLQSTPTDNPSATSNLYILTGHESSY</sequence>
<dbReference type="InterPro" id="IPR050629">
    <property type="entry name" value="STE20/SPS1-PAK"/>
</dbReference>
<dbReference type="SUPFAM" id="SSF56112">
    <property type="entry name" value="Protein kinase-like (PK-like)"/>
    <property type="match status" value="1"/>
</dbReference>
<keyword evidence="6" id="KW-0547">Nucleotide-binding</keyword>
<accession>A0A8C1TVW4</accession>
<dbReference type="FunFam" id="1.10.510.10:FF:000031">
    <property type="entry name" value="Mitogen-activated protein kinase kinase kinase kinase"/>
    <property type="match status" value="1"/>
</dbReference>
<evidence type="ECO:0000256" key="3">
    <source>
        <dbReference type="ARBA" id="ARBA00022527"/>
    </source>
</evidence>
<keyword evidence="5" id="KW-0808">Transferase</keyword>
<dbReference type="AlphaFoldDB" id="A0A8C1TVW4"/>
<evidence type="ECO:0000259" key="10">
    <source>
        <dbReference type="PROSITE" id="PS50011"/>
    </source>
</evidence>
<dbReference type="Pfam" id="PF00069">
    <property type="entry name" value="Pkinase"/>
    <property type="match status" value="1"/>
</dbReference>
<evidence type="ECO:0000256" key="2">
    <source>
        <dbReference type="ARBA" id="ARBA00008874"/>
    </source>
</evidence>
<evidence type="ECO:0000313" key="12">
    <source>
        <dbReference type="Ensembl" id="ENSCCRP00015027398.1"/>
    </source>
</evidence>
<feature type="domain" description="CNH" evidence="11">
    <location>
        <begin position="258"/>
        <end position="542"/>
    </location>
</feature>
<dbReference type="Gene3D" id="1.10.510.10">
    <property type="entry name" value="Transferase(Phosphotransferase) domain 1"/>
    <property type="match status" value="1"/>
</dbReference>
<dbReference type="SMART" id="SM00036">
    <property type="entry name" value="CNH"/>
    <property type="match status" value="1"/>
</dbReference>
<dbReference type="InterPro" id="IPR000719">
    <property type="entry name" value="Prot_kinase_dom"/>
</dbReference>
<evidence type="ECO:0000256" key="6">
    <source>
        <dbReference type="ARBA" id="ARBA00022741"/>
    </source>
</evidence>
<organism evidence="12 13">
    <name type="scientific">Cyprinus carpio</name>
    <name type="common">Common carp</name>
    <dbReference type="NCBI Taxonomy" id="7962"/>
    <lineage>
        <taxon>Eukaryota</taxon>
        <taxon>Metazoa</taxon>
        <taxon>Chordata</taxon>
        <taxon>Craniata</taxon>
        <taxon>Vertebrata</taxon>
        <taxon>Euteleostomi</taxon>
        <taxon>Actinopterygii</taxon>
        <taxon>Neopterygii</taxon>
        <taxon>Teleostei</taxon>
        <taxon>Ostariophysi</taxon>
        <taxon>Cypriniformes</taxon>
        <taxon>Cyprinidae</taxon>
        <taxon>Cyprininae</taxon>
        <taxon>Cyprinus</taxon>
    </lineage>
</organism>
<protein>
    <submittedName>
        <fullName evidence="12">Mitogen-activated protein kinase kinase kinase kinase 2</fullName>
    </submittedName>
</protein>
<evidence type="ECO:0000256" key="5">
    <source>
        <dbReference type="ARBA" id="ARBA00022679"/>
    </source>
</evidence>
<comment type="cofactor">
    <cofactor evidence="1">
        <name>Mg(2+)</name>
        <dbReference type="ChEBI" id="CHEBI:18420"/>
    </cofactor>
</comment>
<dbReference type="PANTHER" id="PTHR48012">
    <property type="entry name" value="STERILE20-LIKE KINASE, ISOFORM B-RELATED"/>
    <property type="match status" value="1"/>
</dbReference>
<evidence type="ECO:0000313" key="13">
    <source>
        <dbReference type="Proteomes" id="UP000694700"/>
    </source>
</evidence>
<dbReference type="PROSITE" id="PS50011">
    <property type="entry name" value="PROTEIN_KINASE_DOM"/>
    <property type="match status" value="1"/>
</dbReference>
<name>A0A8C1TVW4_CYPCA</name>
<dbReference type="Ensembl" id="ENSCCRT00015028360.1">
    <property type="protein sequence ID" value="ENSCCRP00015027398.1"/>
    <property type="gene ID" value="ENSCCRG00015007848.1"/>
</dbReference>
<dbReference type="PIRSF" id="PIRSF038172">
    <property type="entry name" value="MAPKKKK"/>
    <property type="match status" value="1"/>
</dbReference>
<dbReference type="CDD" id="cd06613">
    <property type="entry name" value="STKc_MAP4K3_like"/>
    <property type="match status" value="1"/>
</dbReference>
<keyword evidence="3" id="KW-0723">Serine/threonine-protein kinase</keyword>
<dbReference type="GO" id="GO:0005737">
    <property type="term" value="C:cytoplasm"/>
    <property type="evidence" value="ECO:0007669"/>
    <property type="project" value="TreeGrafter"/>
</dbReference>
<comment type="similarity">
    <text evidence="2">Belongs to the protein kinase superfamily. STE Ser/Thr protein kinase family. STE20 subfamily.</text>
</comment>
<dbReference type="InterPro" id="IPR011009">
    <property type="entry name" value="Kinase-like_dom_sf"/>
</dbReference>
<dbReference type="PROSITE" id="PS50219">
    <property type="entry name" value="CNH"/>
    <property type="match status" value="1"/>
</dbReference>
<evidence type="ECO:0000256" key="1">
    <source>
        <dbReference type="ARBA" id="ARBA00001946"/>
    </source>
</evidence>
<evidence type="ECO:0000256" key="7">
    <source>
        <dbReference type="ARBA" id="ARBA00022777"/>
    </source>
</evidence>
<dbReference type="GO" id="GO:0008349">
    <property type="term" value="F:MAP kinase kinase kinase kinase activity"/>
    <property type="evidence" value="ECO:0007669"/>
    <property type="project" value="InterPro"/>
</dbReference>
<dbReference type="InterPro" id="IPR021160">
    <property type="entry name" value="MAPKKKK"/>
</dbReference>
<proteinExistence type="inferred from homology"/>
<dbReference type="SMART" id="SM00220">
    <property type="entry name" value="S_TKc"/>
    <property type="match status" value="1"/>
</dbReference>
<feature type="domain" description="Protein kinase" evidence="10">
    <location>
        <begin position="1"/>
        <end position="235"/>
    </location>
</feature>
<reference evidence="12" key="1">
    <citation type="submission" date="2025-08" db="UniProtKB">
        <authorList>
            <consortium name="Ensembl"/>
        </authorList>
    </citation>
    <scope>IDENTIFICATION</scope>
</reference>
<evidence type="ECO:0000256" key="9">
    <source>
        <dbReference type="PIRSR" id="PIRSR038172-1"/>
    </source>
</evidence>
<keyword evidence="7" id="KW-0418">Kinase</keyword>
<keyword evidence="8" id="KW-0067">ATP-binding</keyword>
<keyword evidence="4" id="KW-0597">Phosphoprotein</keyword>
<dbReference type="PANTHER" id="PTHR48012:SF30">
    <property type="entry name" value="NON-SPECIFIC SERINE_THREONINE PROTEIN KINASE"/>
    <property type="match status" value="1"/>
</dbReference>
<evidence type="ECO:0000256" key="8">
    <source>
        <dbReference type="ARBA" id="ARBA00022840"/>
    </source>
</evidence>
<dbReference type="GO" id="GO:0005524">
    <property type="term" value="F:ATP binding"/>
    <property type="evidence" value="ECO:0007669"/>
    <property type="project" value="UniProtKB-KW"/>
</dbReference>
<feature type="active site" description="Proton acceptor" evidence="9">
    <location>
        <position position="96"/>
    </location>
</feature>
<dbReference type="InterPro" id="IPR001180">
    <property type="entry name" value="CNH_dom"/>
</dbReference>
<evidence type="ECO:0000256" key="4">
    <source>
        <dbReference type="ARBA" id="ARBA00022553"/>
    </source>
</evidence>